<proteinExistence type="predicted"/>
<feature type="compositionally biased region" description="Basic and acidic residues" evidence="1">
    <location>
        <begin position="34"/>
        <end position="62"/>
    </location>
</feature>
<name>A0AAV2CID8_9ROSI</name>
<organism evidence="2 3">
    <name type="scientific">Linum trigynum</name>
    <dbReference type="NCBI Taxonomy" id="586398"/>
    <lineage>
        <taxon>Eukaryota</taxon>
        <taxon>Viridiplantae</taxon>
        <taxon>Streptophyta</taxon>
        <taxon>Embryophyta</taxon>
        <taxon>Tracheophyta</taxon>
        <taxon>Spermatophyta</taxon>
        <taxon>Magnoliopsida</taxon>
        <taxon>eudicotyledons</taxon>
        <taxon>Gunneridae</taxon>
        <taxon>Pentapetalae</taxon>
        <taxon>rosids</taxon>
        <taxon>fabids</taxon>
        <taxon>Malpighiales</taxon>
        <taxon>Linaceae</taxon>
        <taxon>Linum</taxon>
    </lineage>
</organism>
<protein>
    <submittedName>
        <fullName evidence="2">Uncharacterized protein</fullName>
    </submittedName>
</protein>
<dbReference type="Proteomes" id="UP001497516">
    <property type="component" value="Chromosome 1"/>
</dbReference>
<feature type="compositionally biased region" description="Polar residues" evidence="1">
    <location>
        <begin position="75"/>
        <end position="85"/>
    </location>
</feature>
<feature type="compositionally biased region" description="Polar residues" evidence="1">
    <location>
        <begin position="97"/>
        <end position="113"/>
    </location>
</feature>
<accession>A0AAV2CID8</accession>
<keyword evidence="3" id="KW-1185">Reference proteome</keyword>
<evidence type="ECO:0000256" key="1">
    <source>
        <dbReference type="SAM" id="MobiDB-lite"/>
    </source>
</evidence>
<dbReference type="EMBL" id="OZ034813">
    <property type="protein sequence ID" value="CAL1356197.1"/>
    <property type="molecule type" value="Genomic_DNA"/>
</dbReference>
<feature type="compositionally biased region" description="Basic and acidic residues" evidence="1">
    <location>
        <begin position="7"/>
        <end position="25"/>
    </location>
</feature>
<feature type="region of interest" description="Disordered" evidence="1">
    <location>
        <begin position="1"/>
        <end position="113"/>
    </location>
</feature>
<gene>
    <name evidence="2" type="ORF">LTRI10_LOCUS3913</name>
</gene>
<reference evidence="2 3" key="1">
    <citation type="submission" date="2024-04" db="EMBL/GenBank/DDBJ databases">
        <authorList>
            <person name="Fracassetti M."/>
        </authorList>
    </citation>
    <scope>NUCLEOTIDE SEQUENCE [LARGE SCALE GENOMIC DNA]</scope>
</reference>
<evidence type="ECO:0000313" key="3">
    <source>
        <dbReference type="Proteomes" id="UP001497516"/>
    </source>
</evidence>
<evidence type="ECO:0000313" key="2">
    <source>
        <dbReference type="EMBL" id="CAL1356197.1"/>
    </source>
</evidence>
<sequence>MVCNNPIKKEVDIITHDSNKVKNVVEDTAEEEETNKGAHSDKEKTSKDNEKTNNMECDDTKSKQQTKGRRQQQQPNTKEGTNATAKDNKPKEVGNNICPNTKAGTNATSISIR</sequence>
<dbReference type="AlphaFoldDB" id="A0AAV2CID8"/>